<dbReference type="Gene3D" id="2.60.40.1120">
    <property type="entry name" value="Carboxypeptidase-like, regulatory domain"/>
    <property type="match status" value="1"/>
</dbReference>
<comment type="caution">
    <text evidence="12">The sequence shown here is derived from an EMBL/GenBank/DDBJ whole genome shotgun (WGS) entry which is preliminary data.</text>
</comment>
<dbReference type="RefSeq" id="WP_303283646.1">
    <property type="nucleotide sequence ID" value="NZ_BAABCZ010000012.1"/>
</dbReference>
<keyword evidence="7 8" id="KW-0998">Cell outer membrane</keyword>
<organism evidence="12 13">
    <name type="scientific">Flavivirga amylovorans</name>
    <dbReference type="NCBI Taxonomy" id="870486"/>
    <lineage>
        <taxon>Bacteria</taxon>
        <taxon>Pseudomonadati</taxon>
        <taxon>Bacteroidota</taxon>
        <taxon>Flavobacteriia</taxon>
        <taxon>Flavobacteriales</taxon>
        <taxon>Flavobacteriaceae</taxon>
        <taxon>Flavivirga</taxon>
    </lineage>
</organism>
<evidence type="ECO:0000313" key="12">
    <source>
        <dbReference type="EMBL" id="MDO5988999.1"/>
    </source>
</evidence>
<keyword evidence="5 9" id="KW-0798">TonB box</keyword>
<evidence type="ECO:0000259" key="11">
    <source>
        <dbReference type="Pfam" id="PF07715"/>
    </source>
</evidence>
<comment type="subcellular location">
    <subcellularLocation>
        <location evidence="1 8">Cell outer membrane</location>
        <topology evidence="1 8">Multi-pass membrane protein</topology>
    </subcellularLocation>
</comment>
<comment type="similarity">
    <text evidence="8 9">Belongs to the TonB-dependent receptor family.</text>
</comment>
<dbReference type="SUPFAM" id="SSF56935">
    <property type="entry name" value="Porins"/>
    <property type="match status" value="1"/>
</dbReference>
<evidence type="ECO:0000256" key="5">
    <source>
        <dbReference type="ARBA" id="ARBA00023077"/>
    </source>
</evidence>
<dbReference type="Gene3D" id="2.40.170.20">
    <property type="entry name" value="TonB-dependent receptor, beta-barrel domain"/>
    <property type="match status" value="1"/>
</dbReference>
<reference evidence="12" key="1">
    <citation type="submission" date="2023-07" db="EMBL/GenBank/DDBJ databases">
        <title>Two novel species in the genus Flavivirga.</title>
        <authorList>
            <person name="Kwon K."/>
        </authorList>
    </citation>
    <scope>NUCLEOTIDE SEQUENCE</scope>
    <source>
        <strain evidence="12">KACC 14157</strain>
    </source>
</reference>
<dbReference type="InterPro" id="IPR036942">
    <property type="entry name" value="Beta-barrel_TonB_sf"/>
</dbReference>
<dbReference type="Pfam" id="PF07715">
    <property type="entry name" value="Plug"/>
    <property type="match status" value="1"/>
</dbReference>
<dbReference type="InterPro" id="IPR000531">
    <property type="entry name" value="Beta-barrel_TonB"/>
</dbReference>
<evidence type="ECO:0000256" key="7">
    <source>
        <dbReference type="ARBA" id="ARBA00023237"/>
    </source>
</evidence>
<evidence type="ECO:0000256" key="9">
    <source>
        <dbReference type="RuleBase" id="RU003357"/>
    </source>
</evidence>
<evidence type="ECO:0000256" key="3">
    <source>
        <dbReference type="ARBA" id="ARBA00022452"/>
    </source>
</evidence>
<gene>
    <name evidence="12" type="ORF">Q4Q39_16465</name>
</gene>
<evidence type="ECO:0000256" key="6">
    <source>
        <dbReference type="ARBA" id="ARBA00023136"/>
    </source>
</evidence>
<keyword evidence="3 8" id="KW-1134">Transmembrane beta strand</keyword>
<dbReference type="InterPro" id="IPR039426">
    <property type="entry name" value="TonB-dep_rcpt-like"/>
</dbReference>
<keyword evidence="12" id="KW-0675">Receptor</keyword>
<evidence type="ECO:0000256" key="1">
    <source>
        <dbReference type="ARBA" id="ARBA00004571"/>
    </source>
</evidence>
<proteinExistence type="inferred from homology"/>
<dbReference type="Proteomes" id="UP001176891">
    <property type="component" value="Unassembled WGS sequence"/>
</dbReference>
<dbReference type="NCBIfam" id="TIGR04056">
    <property type="entry name" value="OMP_RagA_SusC"/>
    <property type="match status" value="1"/>
</dbReference>
<dbReference type="InterPro" id="IPR023997">
    <property type="entry name" value="TonB-dep_OMP_SusC/RagA_CS"/>
</dbReference>
<dbReference type="InterPro" id="IPR037066">
    <property type="entry name" value="Plug_dom_sf"/>
</dbReference>
<name>A0ABT8X4W7_9FLAO</name>
<dbReference type="InterPro" id="IPR012910">
    <property type="entry name" value="Plug_dom"/>
</dbReference>
<dbReference type="Pfam" id="PF13715">
    <property type="entry name" value="CarbopepD_reg_2"/>
    <property type="match status" value="1"/>
</dbReference>
<evidence type="ECO:0000256" key="2">
    <source>
        <dbReference type="ARBA" id="ARBA00022448"/>
    </source>
</evidence>
<keyword evidence="13" id="KW-1185">Reference proteome</keyword>
<feature type="domain" description="TonB-dependent receptor-like beta-barrel" evidence="10">
    <location>
        <begin position="484"/>
        <end position="854"/>
    </location>
</feature>
<evidence type="ECO:0000259" key="10">
    <source>
        <dbReference type="Pfam" id="PF00593"/>
    </source>
</evidence>
<dbReference type="Gene3D" id="2.170.130.10">
    <property type="entry name" value="TonB-dependent receptor, plug domain"/>
    <property type="match status" value="1"/>
</dbReference>
<dbReference type="PROSITE" id="PS52016">
    <property type="entry name" value="TONB_DEPENDENT_REC_3"/>
    <property type="match status" value="1"/>
</dbReference>
<sequence>MKTLIFLLCTTVFSLSPKHVLSQNSKIVIEKDITVTVDEVFKIIKAQTNDYMFIYPEDLFRDFPKIELKKGKIRLNKLLNMSLSLGDVNVIVTKNNTILIKETSRNDKRQQQKVSGKVTDKNGLAVPGATVRIKGTNTGTATDFDGNYSITVPSPENVLIFSFLGYETQEIVANGQVTINVILKESVTSLDETVIIGYGKVKRQNLTGSVGTVDVANITNQTPTINLDNALQGQVAGVYVTNSSGQPGAAARIRIRGNTSLLGSNQPLYVIDGIPVAPNSNIPVGGGENNFLTNRLNTEGLSTPIGNINPQDIESISVLKDASAAAIYGSRAANGVIIINTKQGTFSSKTKFEANVSLITQNAQTLDVLNAEQFKDVWTTAVENGTRDDVFTRAVLDGSYFGNADTNWEDEVSPGSPISTQYYFRVLGGSKNTKYNTSLGINTQDGVYDNTGFDRYSLIVNLDTNINDNWSFGTKLNISSADQDATDGGLTQLTYDFRPDLPVFDDEGNYSFSPQYNFQNPVALSKVTNNNVTFLVLGSLYTQLKLAEGLNFKTLFSLNYNTGNQKTFYPLFTNGGGFSRLQGLGDGYAQESRSSSVNTLLQNTLTYDKIIDKHNINVVLGASFERNKTSNVKAWGEGFFNDILTDISSATTFTDASSFEQGSGLASYFGRINYDFNNKYLLTLSARVDGSSKFGTDNQYAFFPAAAVAWRISDERFLDDVTFIDELKLRASVGTTGQQDFGNYAWRTLFQAENYGLDPAVVISQLGNTTLKWETTEQIDFGLDFSFFKGRLSGGLGYYSKETKDALFTGITPGSTGYNRIIANIGDTKNTGIELELKGDVLRTDNFNWNIAFNISKNENTLTGISDDFRDEDGFLVGFPGGGRLREGSPIGLIYGFVAEGLFQDQQVIDDLNTASPTGVYQNAQTAPGDLRFKDLTGPDGVPDGRITNLDRQVIGDTQPDFFGGFNSTFQYKGFALSTFFTFSVGNDIDAVRLGRNTSFASTFIGENKVSRVLDAWTPDNRNTDIPRLVYFDPNNNDRTSSHYIYDASYLRLKTLNFSYTFSQETLKQLKFLDNMSVFVAAQNLLTITNYPGADPEASNLFNNDISAGQDNNRFPIAKVFTMGVRIGF</sequence>
<evidence type="ECO:0000313" key="13">
    <source>
        <dbReference type="Proteomes" id="UP001176891"/>
    </source>
</evidence>
<keyword evidence="6 8" id="KW-0472">Membrane</keyword>
<feature type="domain" description="TonB-dependent receptor plug" evidence="11">
    <location>
        <begin position="203"/>
        <end position="336"/>
    </location>
</feature>
<dbReference type="EMBL" id="JAUOEM010000006">
    <property type="protein sequence ID" value="MDO5988999.1"/>
    <property type="molecule type" value="Genomic_DNA"/>
</dbReference>
<protein>
    <submittedName>
        <fullName evidence="12">TonB-dependent receptor</fullName>
    </submittedName>
</protein>
<dbReference type="NCBIfam" id="TIGR04057">
    <property type="entry name" value="SusC_RagA_signa"/>
    <property type="match status" value="1"/>
</dbReference>
<dbReference type="SUPFAM" id="SSF49464">
    <property type="entry name" value="Carboxypeptidase regulatory domain-like"/>
    <property type="match status" value="1"/>
</dbReference>
<keyword evidence="4 8" id="KW-0812">Transmembrane</keyword>
<dbReference type="InterPro" id="IPR023996">
    <property type="entry name" value="TonB-dep_OMP_SusC/RagA"/>
</dbReference>
<evidence type="ECO:0000256" key="4">
    <source>
        <dbReference type="ARBA" id="ARBA00022692"/>
    </source>
</evidence>
<dbReference type="Pfam" id="PF00593">
    <property type="entry name" value="TonB_dep_Rec_b-barrel"/>
    <property type="match status" value="1"/>
</dbReference>
<evidence type="ECO:0000256" key="8">
    <source>
        <dbReference type="PROSITE-ProRule" id="PRU01360"/>
    </source>
</evidence>
<dbReference type="InterPro" id="IPR008969">
    <property type="entry name" value="CarboxyPept-like_regulatory"/>
</dbReference>
<accession>A0ABT8X4W7</accession>
<keyword evidence="2 8" id="KW-0813">Transport</keyword>